<reference evidence="2 3" key="1">
    <citation type="journal article" date="2011" name="PLoS Pathog.">
        <title>Endophytic Life Strategies Decoded by Genome and Transcriptome Analyses of the Mutualistic Root Symbiont Piriformospora indica.</title>
        <authorList>
            <person name="Zuccaro A."/>
            <person name="Lahrmann U."/>
            <person name="Guldener U."/>
            <person name="Langen G."/>
            <person name="Pfiffi S."/>
            <person name="Biedenkopf D."/>
            <person name="Wong P."/>
            <person name="Samans B."/>
            <person name="Grimm C."/>
            <person name="Basiewicz M."/>
            <person name="Murat C."/>
            <person name="Martin F."/>
            <person name="Kogel K.H."/>
        </authorList>
    </citation>
    <scope>NUCLEOTIDE SEQUENCE [LARGE SCALE GENOMIC DNA]</scope>
    <source>
        <strain evidence="2 3">DSM 11827</strain>
    </source>
</reference>
<dbReference type="InParanoid" id="G4TQH9"/>
<dbReference type="Proteomes" id="UP000007148">
    <property type="component" value="Unassembled WGS sequence"/>
</dbReference>
<organism evidence="2 3">
    <name type="scientific">Serendipita indica (strain DSM 11827)</name>
    <name type="common">Root endophyte fungus</name>
    <name type="synonym">Piriformospora indica</name>
    <dbReference type="NCBI Taxonomy" id="1109443"/>
    <lineage>
        <taxon>Eukaryota</taxon>
        <taxon>Fungi</taxon>
        <taxon>Dikarya</taxon>
        <taxon>Basidiomycota</taxon>
        <taxon>Agaricomycotina</taxon>
        <taxon>Agaricomycetes</taxon>
        <taxon>Sebacinales</taxon>
        <taxon>Serendipitaceae</taxon>
        <taxon>Serendipita</taxon>
    </lineage>
</organism>
<dbReference type="EMBL" id="CAFZ01000235">
    <property type="protein sequence ID" value="CCA73572.1"/>
    <property type="molecule type" value="Genomic_DNA"/>
</dbReference>
<gene>
    <name evidence="2" type="ORF">PIIN_07524</name>
</gene>
<accession>G4TQH9</accession>
<dbReference type="eggNOG" id="ENOG502R0SF">
    <property type="taxonomic scope" value="Eukaryota"/>
</dbReference>
<name>G4TQH9_SERID</name>
<dbReference type="AlphaFoldDB" id="G4TQH9"/>
<protein>
    <recommendedName>
        <fullName evidence="1">F-box domain-containing protein</fullName>
    </recommendedName>
</protein>
<dbReference type="Gene3D" id="1.20.1280.50">
    <property type="match status" value="1"/>
</dbReference>
<feature type="domain" description="F-box" evidence="1">
    <location>
        <begin position="8"/>
        <end position="65"/>
    </location>
</feature>
<dbReference type="OrthoDB" id="3270927at2759"/>
<keyword evidence="3" id="KW-1185">Reference proteome</keyword>
<evidence type="ECO:0000259" key="1">
    <source>
        <dbReference type="Pfam" id="PF12937"/>
    </source>
</evidence>
<dbReference type="HOGENOM" id="CLU_048621_0_0_1"/>
<comment type="caution">
    <text evidence="2">The sequence shown here is derived from an EMBL/GenBank/DDBJ whole genome shotgun (WGS) entry which is preliminary data.</text>
</comment>
<dbReference type="Gene3D" id="3.80.10.10">
    <property type="entry name" value="Ribonuclease Inhibitor"/>
    <property type="match status" value="1"/>
</dbReference>
<evidence type="ECO:0000313" key="3">
    <source>
        <dbReference type="Proteomes" id="UP000007148"/>
    </source>
</evidence>
<proteinExistence type="predicted"/>
<dbReference type="InterPro" id="IPR001810">
    <property type="entry name" value="F-box_dom"/>
</dbReference>
<dbReference type="SUPFAM" id="SSF52058">
    <property type="entry name" value="L domain-like"/>
    <property type="match status" value="1"/>
</dbReference>
<dbReference type="InterPro" id="IPR032675">
    <property type="entry name" value="LRR_dom_sf"/>
</dbReference>
<dbReference type="Pfam" id="PF12937">
    <property type="entry name" value="F-box-like"/>
    <property type="match status" value="1"/>
</dbReference>
<sequence length="375" mass="42560">MEDRCLASELPSEILLEIFRHISRKRSLDTWEPCPPTPDAWSIARICRAWHGAATEALYHTVSIRTISSAYLFHRTILRRTKLCSCIKVLRLPVDPSVTCPAPVMTMFTRIVNSMESLIALYAPIIQVSSKLQLNERTVRTILPISVAKHPHLSYLSLTTAPIHLDSLHPQLSAFHDLRYLELGSLLLDRVPDPAMTPPLAKLEAIDTDDKNISFMDDWLLACPSLTTIFIVCYRSAGPVPKVITSGKIRHIGIKSCAHWSHTPKGWLPVCTSLRILEVPLTFLDYHIDYMPLILDELRLVTPQNACIRPSLLEEYMSRMPSIGDLVFVFLDSNRLFFEHRYAYERICKAHGVQVSFDTLLTYPSGTPPRHSPTR</sequence>
<evidence type="ECO:0000313" key="2">
    <source>
        <dbReference type="EMBL" id="CCA73572.1"/>
    </source>
</evidence>